<keyword evidence="1" id="KW-0472">Membrane</keyword>
<evidence type="ECO:0008006" key="3">
    <source>
        <dbReference type="Google" id="ProtNLM"/>
    </source>
</evidence>
<proteinExistence type="predicted"/>
<evidence type="ECO:0000256" key="1">
    <source>
        <dbReference type="SAM" id="Phobius"/>
    </source>
</evidence>
<protein>
    <recommendedName>
        <fullName evidence="3">LamG domain-containing protein</fullName>
    </recommendedName>
</protein>
<dbReference type="Pfam" id="PF13385">
    <property type="entry name" value="Laminin_G_3"/>
    <property type="match status" value="1"/>
</dbReference>
<keyword evidence="1" id="KW-1133">Transmembrane helix</keyword>
<evidence type="ECO:0000313" key="2">
    <source>
        <dbReference type="EMBL" id="QHU12333.1"/>
    </source>
</evidence>
<sequence>MDVSSMVSGSDPLSQIFTAIAIVILLYIAMGTAEYMYKSFMAMWKDRVELFPNTYVSGNKMYTALQNPYNPDAKTVNFSENQRSGIEFSYSMFIKIESHTFQKNEKKLYHILHKGYSQMFPLMGPGIFCWGDKNCLRIYMNCYDTWDNWTDIENIPVDRWFHLVVQCRGNTLYIYLNGNLKQKVKLAGDTPPYQNYGDVYAFSTRKMTLYKNQTDSLARDPEFVDTGVDNVTPQTSLSFDGPIKGMISRVNYFSYGLSYSEIQALMKEGPSNKITVDSIDTSMSGYLADTWWSTDGTRM</sequence>
<dbReference type="EMBL" id="MN740798">
    <property type="protein sequence ID" value="QHU12333.1"/>
    <property type="molecule type" value="Genomic_DNA"/>
</dbReference>
<dbReference type="Gene3D" id="2.60.120.200">
    <property type="match status" value="1"/>
</dbReference>
<feature type="transmembrane region" description="Helical" evidence="1">
    <location>
        <begin position="16"/>
        <end position="37"/>
    </location>
</feature>
<organism evidence="2">
    <name type="scientific">viral metagenome</name>
    <dbReference type="NCBI Taxonomy" id="1070528"/>
    <lineage>
        <taxon>unclassified sequences</taxon>
        <taxon>metagenomes</taxon>
        <taxon>organismal metagenomes</taxon>
    </lineage>
</organism>
<dbReference type="SUPFAM" id="SSF49899">
    <property type="entry name" value="Concanavalin A-like lectins/glucanases"/>
    <property type="match status" value="1"/>
</dbReference>
<name>A0A6C0K4A8_9ZZZZ</name>
<keyword evidence="1" id="KW-0812">Transmembrane</keyword>
<accession>A0A6C0K4A8</accession>
<reference evidence="2" key="1">
    <citation type="journal article" date="2020" name="Nature">
        <title>Giant virus diversity and host interactions through global metagenomics.</title>
        <authorList>
            <person name="Schulz F."/>
            <person name="Roux S."/>
            <person name="Paez-Espino D."/>
            <person name="Jungbluth S."/>
            <person name="Walsh D.A."/>
            <person name="Denef V.J."/>
            <person name="McMahon K.D."/>
            <person name="Konstantinidis K.T."/>
            <person name="Eloe-Fadrosh E.A."/>
            <person name="Kyrpides N.C."/>
            <person name="Woyke T."/>
        </authorList>
    </citation>
    <scope>NUCLEOTIDE SEQUENCE</scope>
    <source>
        <strain evidence="2">GVMAG-S-1101171-110</strain>
    </source>
</reference>
<dbReference type="AlphaFoldDB" id="A0A6C0K4A8"/>
<dbReference type="InterPro" id="IPR013320">
    <property type="entry name" value="ConA-like_dom_sf"/>
</dbReference>